<dbReference type="Proteomes" id="UP000199679">
    <property type="component" value="Chromosome I"/>
</dbReference>
<accession>A0A1H1YTZ5</accession>
<dbReference type="AlphaFoldDB" id="A0A1H1YTZ5"/>
<dbReference type="PANTHER" id="PTHR43143">
    <property type="entry name" value="METALLOPHOSPHOESTERASE, CALCINEURIN SUPERFAMILY"/>
    <property type="match status" value="1"/>
</dbReference>
<organism evidence="2 3">
    <name type="scientific">Mucilaginibacter mallensis</name>
    <dbReference type="NCBI Taxonomy" id="652787"/>
    <lineage>
        <taxon>Bacteria</taxon>
        <taxon>Pseudomonadati</taxon>
        <taxon>Bacteroidota</taxon>
        <taxon>Sphingobacteriia</taxon>
        <taxon>Sphingobacteriales</taxon>
        <taxon>Sphingobacteriaceae</taxon>
        <taxon>Mucilaginibacter</taxon>
    </lineage>
</organism>
<dbReference type="EMBL" id="LT629740">
    <property type="protein sequence ID" value="SDT24812.1"/>
    <property type="molecule type" value="Genomic_DNA"/>
</dbReference>
<dbReference type="InterPro" id="IPR004843">
    <property type="entry name" value="Calcineurin-like_PHP"/>
</dbReference>
<dbReference type="SUPFAM" id="SSF56300">
    <property type="entry name" value="Metallo-dependent phosphatases"/>
    <property type="match status" value="1"/>
</dbReference>
<evidence type="ECO:0000313" key="3">
    <source>
        <dbReference type="Proteomes" id="UP000199679"/>
    </source>
</evidence>
<dbReference type="PANTHER" id="PTHR43143:SF1">
    <property type="entry name" value="SERINE_THREONINE-PROTEIN PHOSPHATASE CPPED1"/>
    <property type="match status" value="1"/>
</dbReference>
<reference evidence="2 3" key="1">
    <citation type="submission" date="2016-10" db="EMBL/GenBank/DDBJ databases">
        <authorList>
            <person name="de Groot N.N."/>
        </authorList>
    </citation>
    <scope>NUCLEOTIDE SEQUENCE [LARGE SCALE GENOMIC DNA]</scope>
    <source>
        <strain evidence="2 3">MP1X4</strain>
    </source>
</reference>
<dbReference type="Pfam" id="PF00149">
    <property type="entry name" value="Metallophos"/>
    <property type="match status" value="1"/>
</dbReference>
<gene>
    <name evidence="2" type="ORF">SAMN05216490_2849</name>
</gene>
<dbReference type="STRING" id="652787.SAMN05216490_2849"/>
<keyword evidence="3" id="KW-1185">Reference proteome</keyword>
<protein>
    <submittedName>
        <fullName evidence="2">3',5'-cyclic AMP phosphodiesterase CpdA</fullName>
    </submittedName>
</protein>
<dbReference type="InterPro" id="IPR051918">
    <property type="entry name" value="STPP_CPPED1"/>
</dbReference>
<sequence>MFSFAKQRLNIAMKRRDVIKSAGILAATGLITSKSNIANAAITEAKSKSKLALRVAHITDVHIRPDLDAPEKFKKCLEEIKKQKIDFFLNGGDSIFDASYDDVKKERVTELWNLWDDCTKGINGYEVHSCIGNHDTWWAAPDKSDAMYGKDYVVKRLGIPNRYYSFSKAGWHFIIVDGNNPSITLDDEQFNWLKNELEKLPADQPVLIMSHYPILGVTPFWEGGMHSDYKKLKALFYQHRDKVKVCLSGHNHLLDTASYNGTQYFCNGAMSGYWWGKGDDKSAGEGYYEETPPGYAILELYQDGSVINKYTPHSY</sequence>
<dbReference type="InterPro" id="IPR029052">
    <property type="entry name" value="Metallo-depent_PP-like"/>
</dbReference>
<feature type="domain" description="Calcineurin-like phosphoesterase" evidence="1">
    <location>
        <begin position="53"/>
        <end position="252"/>
    </location>
</feature>
<proteinExistence type="predicted"/>
<dbReference type="Gene3D" id="3.60.21.10">
    <property type="match status" value="1"/>
</dbReference>
<evidence type="ECO:0000313" key="2">
    <source>
        <dbReference type="EMBL" id="SDT24812.1"/>
    </source>
</evidence>
<name>A0A1H1YTZ5_MUCMA</name>
<dbReference type="GO" id="GO:0016787">
    <property type="term" value="F:hydrolase activity"/>
    <property type="evidence" value="ECO:0007669"/>
    <property type="project" value="InterPro"/>
</dbReference>
<evidence type="ECO:0000259" key="1">
    <source>
        <dbReference type="Pfam" id="PF00149"/>
    </source>
</evidence>